<feature type="transmembrane region" description="Helical" evidence="1">
    <location>
        <begin position="12"/>
        <end position="30"/>
    </location>
</feature>
<dbReference type="AlphaFoldDB" id="A0A2S0QBK7"/>
<sequence>MKTEKQKYFDQIRYLILFGLLGGLFIHGFVKHGILNQAIGFLMPKATAQVPIIESQSGFMPDWSNMKFRDMIIQESGSISFPGKQGTETRTWNAEQSIAEFLELGDFEESGFNLENLQLAQIAQYFNINLGNFLLSDFDLLKWQTLPDLANAIPQIKNQYVENILPLRDFLDNLGIPTNNQTVEQVINLYQLDSNVLGDSINLEQYSLTSIPGIENTPIEKFNDWQDSLIDGIPELTDLPWSELPNLPNPNMSFIGKVDVVLRDIEANRVRSISGSYQSGFNVPCYQNNCAHAEMAGFGETTGVQWMSGKYQKVSGGFGVLSAINGGKEPTGRHPFGSGFKQVIWDINEAQGSMTTAMFFRICKRIAFVRTCSPYFIGPVPFINYREKDPIIFGNPPSLP</sequence>
<keyword evidence="2" id="KW-0614">Plasmid</keyword>
<gene>
    <name evidence="2" type="ORF">BMF81_04760</name>
</gene>
<dbReference type="EMBL" id="CP020115">
    <property type="protein sequence ID" value="AVZ31738.1"/>
    <property type="molecule type" value="Genomic_DNA"/>
</dbReference>
<keyword evidence="1" id="KW-0812">Transmembrane</keyword>
<evidence type="ECO:0000313" key="3">
    <source>
        <dbReference type="Proteomes" id="UP000244056"/>
    </source>
</evidence>
<proteinExistence type="predicted"/>
<dbReference type="RefSeq" id="WP_107807088.1">
    <property type="nucleotide sequence ID" value="NZ_CAWNZE010000002.1"/>
</dbReference>
<accession>A0A2S0QBK7</accession>
<evidence type="ECO:0000313" key="2">
    <source>
        <dbReference type="EMBL" id="AVZ31738.1"/>
    </source>
</evidence>
<dbReference type="KEGG" id="nsp:BMF81_04760"/>
<geneLocation type="plasmid" evidence="3">
    <name>puhcc0039a</name>
</geneLocation>
<name>A0A2S0QBK7_NODSP</name>
<dbReference type="Proteomes" id="UP000244056">
    <property type="component" value="Plasmid pUHCC0039a"/>
</dbReference>
<evidence type="ECO:0000256" key="1">
    <source>
        <dbReference type="SAM" id="Phobius"/>
    </source>
</evidence>
<dbReference type="GeneID" id="78019952"/>
<keyword evidence="1" id="KW-0472">Membrane</keyword>
<protein>
    <submittedName>
        <fullName evidence="2">Uncharacterized protein</fullName>
    </submittedName>
</protein>
<keyword evidence="1" id="KW-1133">Transmembrane helix</keyword>
<reference evidence="2 3" key="1">
    <citation type="submission" date="2017-03" db="EMBL/GenBank/DDBJ databases">
        <title>Comparative genomics of the toxic Baltic Sea cyanobacteria Nodularia spumigena UHCC 0039 and its response on varying salinity.</title>
        <authorList>
            <person name="Teikari J.E."/>
        </authorList>
    </citation>
    <scope>NUCLEOTIDE SEQUENCE [LARGE SCALE GENOMIC DNA]</scope>
    <source>
        <strain evidence="2 3">UHCC 0039</strain>
        <plasmid evidence="3">puhcc0039a</plasmid>
    </source>
</reference>
<organism evidence="2 3">
    <name type="scientific">Nodularia spumigena UHCC 0039</name>
    <dbReference type="NCBI Taxonomy" id="1914872"/>
    <lineage>
        <taxon>Bacteria</taxon>
        <taxon>Bacillati</taxon>
        <taxon>Cyanobacteriota</taxon>
        <taxon>Cyanophyceae</taxon>
        <taxon>Nostocales</taxon>
        <taxon>Nodulariaceae</taxon>
        <taxon>Nodularia</taxon>
    </lineage>
</organism>